<organism evidence="7 8">
    <name type="scientific">Rhodococcus tibetensis</name>
    <dbReference type="NCBI Taxonomy" id="2965064"/>
    <lineage>
        <taxon>Bacteria</taxon>
        <taxon>Bacillati</taxon>
        <taxon>Actinomycetota</taxon>
        <taxon>Actinomycetes</taxon>
        <taxon>Mycobacteriales</taxon>
        <taxon>Nocardiaceae</taxon>
        <taxon>Rhodococcus</taxon>
    </lineage>
</organism>
<evidence type="ECO:0000313" key="7">
    <source>
        <dbReference type="EMBL" id="MCQ4119564.1"/>
    </source>
</evidence>
<protein>
    <submittedName>
        <fullName evidence="7">MFS transporter</fullName>
    </submittedName>
</protein>
<evidence type="ECO:0000313" key="8">
    <source>
        <dbReference type="Proteomes" id="UP001524501"/>
    </source>
</evidence>
<dbReference type="Pfam" id="PF07690">
    <property type="entry name" value="MFS_1"/>
    <property type="match status" value="1"/>
</dbReference>
<dbReference type="SUPFAM" id="SSF103473">
    <property type="entry name" value="MFS general substrate transporter"/>
    <property type="match status" value="1"/>
</dbReference>
<feature type="transmembrane region" description="Helical" evidence="6">
    <location>
        <begin position="66"/>
        <end position="86"/>
    </location>
</feature>
<feature type="transmembrane region" description="Helical" evidence="6">
    <location>
        <begin position="126"/>
        <end position="148"/>
    </location>
</feature>
<evidence type="ECO:0000256" key="1">
    <source>
        <dbReference type="ARBA" id="ARBA00004651"/>
    </source>
</evidence>
<comment type="subcellular location">
    <subcellularLocation>
        <location evidence="1">Cell membrane</location>
        <topology evidence="1">Multi-pass membrane protein</topology>
    </subcellularLocation>
</comment>
<feature type="transmembrane region" description="Helical" evidence="6">
    <location>
        <begin position="168"/>
        <end position="188"/>
    </location>
</feature>
<evidence type="ECO:0000256" key="4">
    <source>
        <dbReference type="ARBA" id="ARBA00022989"/>
    </source>
</evidence>
<evidence type="ECO:0000256" key="3">
    <source>
        <dbReference type="ARBA" id="ARBA00022692"/>
    </source>
</evidence>
<dbReference type="Proteomes" id="UP001524501">
    <property type="component" value="Unassembled WGS sequence"/>
</dbReference>
<dbReference type="InterPro" id="IPR036259">
    <property type="entry name" value="MFS_trans_sf"/>
</dbReference>
<feature type="transmembrane region" description="Helical" evidence="6">
    <location>
        <begin position="329"/>
        <end position="354"/>
    </location>
</feature>
<feature type="transmembrane region" description="Helical" evidence="6">
    <location>
        <begin position="387"/>
        <end position="405"/>
    </location>
</feature>
<feature type="transmembrane region" description="Helical" evidence="6">
    <location>
        <begin position="195"/>
        <end position="214"/>
    </location>
</feature>
<feature type="transmembrane region" description="Helical" evidence="6">
    <location>
        <begin position="411"/>
        <end position="432"/>
    </location>
</feature>
<feature type="transmembrane region" description="Helical" evidence="6">
    <location>
        <begin position="255"/>
        <end position="277"/>
    </location>
</feature>
<feature type="transmembrane region" description="Helical" evidence="6">
    <location>
        <begin position="289"/>
        <end position="309"/>
    </location>
</feature>
<dbReference type="Gene3D" id="1.20.1250.20">
    <property type="entry name" value="MFS general substrate transporter like domains"/>
    <property type="match status" value="1"/>
</dbReference>
<evidence type="ECO:0000256" key="5">
    <source>
        <dbReference type="ARBA" id="ARBA00023136"/>
    </source>
</evidence>
<dbReference type="CDD" id="cd06173">
    <property type="entry name" value="MFS_MefA_like"/>
    <property type="match status" value="1"/>
</dbReference>
<keyword evidence="5 6" id="KW-0472">Membrane</keyword>
<keyword evidence="4 6" id="KW-1133">Transmembrane helix</keyword>
<comment type="caution">
    <text evidence="7">The sequence shown here is derived from an EMBL/GenBank/DDBJ whole genome shotgun (WGS) entry which is preliminary data.</text>
</comment>
<feature type="transmembrane region" description="Helical" evidence="6">
    <location>
        <begin position="98"/>
        <end position="119"/>
    </location>
</feature>
<keyword evidence="3 6" id="KW-0812">Transmembrane</keyword>
<evidence type="ECO:0000256" key="6">
    <source>
        <dbReference type="SAM" id="Phobius"/>
    </source>
</evidence>
<keyword evidence="2" id="KW-1003">Cell membrane</keyword>
<accession>A0ABT1QBC9</accession>
<dbReference type="RefSeq" id="WP_255967913.1">
    <property type="nucleotide sequence ID" value="NZ_JANFQF010000007.1"/>
</dbReference>
<name>A0ABT1QBC9_9NOCA</name>
<dbReference type="PANTHER" id="PTHR23513">
    <property type="entry name" value="INTEGRAL MEMBRANE EFFLUX PROTEIN-RELATED"/>
    <property type="match status" value="1"/>
</dbReference>
<dbReference type="EMBL" id="JANFQF010000007">
    <property type="protein sequence ID" value="MCQ4119564.1"/>
    <property type="molecule type" value="Genomic_DNA"/>
</dbReference>
<gene>
    <name evidence="7" type="ORF">NOF53_10315</name>
</gene>
<reference evidence="7 8" key="1">
    <citation type="submission" date="2022-07" db="EMBL/GenBank/DDBJ databases">
        <title>Degradation activity of malathion, p-nitrophenol and potential low-temperature adaptation strategy of Rhodococcus sp. FXJ9.536.</title>
        <authorList>
            <person name="Huang J."/>
            <person name="Huang Y."/>
        </authorList>
    </citation>
    <scope>NUCLEOTIDE SEQUENCE [LARGE SCALE GENOMIC DNA]</scope>
    <source>
        <strain evidence="7 8">FXJ9.536</strain>
    </source>
</reference>
<proteinExistence type="predicted"/>
<keyword evidence="8" id="KW-1185">Reference proteome</keyword>
<dbReference type="PANTHER" id="PTHR23513:SF17">
    <property type="entry name" value="MEMBRANE PROTEIN"/>
    <property type="match status" value="1"/>
</dbReference>
<evidence type="ECO:0000256" key="2">
    <source>
        <dbReference type="ARBA" id="ARBA00022475"/>
    </source>
</evidence>
<dbReference type="InterPro" id="IPR011701">
    <property type="entry name" value="MFS"/>
</dbReference>
<sequence>MAKQLGNPRGPGHGEAWRRTAHTLRRSPGLARLATVRFASQFGDGMFQAALGGAILFNPERETDPVAIAAGFAVLLLPYSVIGPYAGALLDRWDRRAVLLWANVLRGLLILVTAALLGFGAGEFPILLLALAAIGVSRFVLAGVSAALPRVVHKSWLVATNSVLTTTGSVVSALGAATSVAIIGVAGAGDRGSGIAVAAAAVGSAVAAFAASRFHHRLLGPHADERAEYGVVRAVASGLRNGAVAVWQSPGVTTAMIGIGTHRIVFGANTLIMVLVLRDTSRAGSLPGGLAGFGVAVGATAAGMLLAAISTPFTIPRIGRSRTITGALILALAAQTTLVATLTQASLLWGALILGFAGQSIKLSGDAAMQIEIEDDRRGQVFALQDTVFNVAFIASIAAAALVIAPDGRSLGLVLAGSALYALGLVAALLNARRAGP</sequence>